<gene>
    <name evidence="1" type="ORF">V2W30_29270</name>
</gene>
<accession>A0ACD5AIN1</accession>
<protein>
    <submittedName>
        <fullName evidence="1">DUF4333 domain-containing protein</fullName>
    </submittedName>
</protein>
<proteinExistence type="predicted"/>
<organism evidence="1 2">
    <name type="scientific">Streptomyces citrinus</name>
    <dbReference type="NCBI Taxonomy" id="3118173"/>
    <lineage>
        <taxon>Bacteria</taxon>
        <taxon>Bacillati</taxon>
        <taxon>Actinomycetota</taxon>
        <taxon>Actinomycetes</taxon>
        <taxon>Kitasatosporales</taxon>
        <taxon>Streptomycetaceae</taxon>
        <taxon>Streptomyces</taxon>
    </lineage>
</organism>
<reference evidence="1" key="1">
    <citation type="journal article" date="2025" name="Int. J. Syst. Evol. Microbiol.">
        <title>Streptomyces citrinus sp. nov., with yellow diffusible pigment.</title>
        <authorList>
            <person name="He Y."/>
            <person name="Yang E."/>
            <person name="Xu J."/>
            <person name="Sun Y."/>
            <person name="Sun L."/>
        </authorList>
    </citation>
    <scope>NUCLEOTIDE SEQUENCE</scope>
    <source>
        <strain evidence="1">Q6</strain>
    </source>
</reference>
<dbReference type="EMBL" id="CP146022">
    <property type="protein sequence ID" value="WWQ67019.1"/>
    <property type="molecule type" value="Genomic_DNA"/>
</dbReference>
<name>A0ACD5AIN1_9ACTN</name>
<keyword evidence="2" id="KW-1185">Reference proteome</keyword>
<evidence type="ECO:0000313" key="2">
    <source>
        <dbReference type="Proteomes" id="UP001432251"/>
    </source>
</evidence>
<sequence>MIKSRLAAATCALSAVAVGTLLVGCSGSVSVGSTDPKVSKSKLADTVAEQLAKTTGQPEPDITCPEDLEGKVGTTTRCTLTASDGSTLGITVKVSKVEGKNVDFDIQADQTPSPAAS</sequence>
<dbReference type="Proteomes" id="UP001432251">
    <property type="component" value="Chromosome"/>
</dbReference>
<evidence type="ECO:0000313" key="1">
    <source>
        <dbReference type="EMBL" id="WWQ67019.1"/>
    </source>
</evidence>